<proteinExistence type="predicted"/>
<organism evidence="1">
    <name type="scientific">marine sediment metagenome</name>
    <dbReference type="NCBI Taxonomy" id="412755"/>
    <lineage>
        <taxon>unclassified sequences</taxon>
        <taxon>metagenomes</taxon>
        <taxon>ecological metagenomes</taxon>
    </lineage>
</organism>
<dbReference type="AlphaFoldDB" id="X0SXU7"/>
<gene>
    <name evidence="1" type="ORF">S01H1_30600</name>
</gene>
<comment type="caution">
    <text evidence="1">The sequence shown here is derived from an EMBL/GenBank/DDBJ whole genome shotgun (WGS) entry which is preliminary data.</text>
</comment>
<protein>
    <submittedName>
        <fullName evidence="1">Uncharacterized protein</fullName>
    </submittedName>
</protein>
<accession>X0SXU7</accession>
<reference evidence="1" key="1">
    <citation type="journal article" date="2014" name="Front. Microbiol.">
        <title>High frequency of phylogenetically diverse reductive dehalogenase-homologous genes in deep subseafloor sedimentary metagenomes.</title>
        <authorList>
            <person name="Kawai M."/>
            <person name="Futagami T."/>
            <person name="Toyoda A."/>
            <person name="Takaki Y."/>
            <person name="Nishi S."/>
            <person name="Hori S."/>
            <person name="Arai W."/>
            <person name="Tsubouchi T."/>
            <person name="Morono Y."/>
            <person name="Uchiyama I."/>
            <person name="Ito T."/>
            <person name="Fujiyama A."/>
            <person name="Inagaki F."/>
            <person name="Takami H."/>
        </authorList>
    </citation>
    <scope>NUCLEOTIDE SEQUENCE</scope>
    <source>
        <strain evidence="1">Expedition CK06-06</strain>
    </source>
</reference>
<evidence type="ECO:0000313" key="1">
    <source>
        <dbReference type="EMBL" id="GAF86013.1"/>
    </source>
</evidence>
<dbReference type="EMBL" id="BARS01018841">
    <property type="protein sequence ID" value="GAF86013.1"/>
    <property type="molecule type" value="Genomic_DNA"/>
</dbReference>
<feature type="non-terminal residue" evidence="1">
    <location>
        <position position="1"/>
    </location>
</feature>
<sequence length="113" mass="13054">ITLQTNNTTATVAFDLDCGYDTNDLEGYNVSVQFLIYHVNETNSGANGTGPLEWTTQLYYIEGYADDVQTLTLNNFTVENTTHYDFYWYAIWEDGDGNQQFIEQTWLNRELQP</sequence>
<name>X0SXU7_9ZZZZ</name>